<dbReference type="Pfam" id="PF00160">
    <property type="entry name" value="Pro_isomerase"/>
    <property type="match status" value="1"/>
</dbReference>
<dbReference type="STRING" id="941907.SAMN06295910_1691"/>
<evidence type="ECO:0000256" key="5">
    <source>
        <dbReference type="SAM" id="MobiDB-lite"/>
    </source>
</evidence>
<dbReference type="GO" id="GO:0006457">
    <property type="term" value="P:protein folding"/>
    <property type="evidence" value="ECO:0007669"/>
    <property type="project" value="InterPro"/>
</dbReference>
<reference evidence="9" key="1">
    <citation type="submission" date="2017-04" db="EMBL/GenBank/DDBJ databases">
        <authorList>
            <person name="Varghese N."/>
            <person name="Submissions S."/>
        </authorList>
    </citation>
    <scope>NUCLEOTIDE SEQUENCE [LARGE SCALE GENOMIC DNA]</scope>
    <source>
        <strain evidence="9">Dd16</strain>
    </source>
</reference>
<dbReference type="CDD" id="cd00317">
    <property type="entry name" value="cyclophilin"/>
    <property type="match status" value="1"/>
</dbReference>
<dbReference type="AlphaFoldDB" id="A0A1X7GG17"/>
<dbReference type="PANTHER" id="PTHR45625">
    <property type="entry name" value="PEPTIDYL-PROLYL CIS-TRANS ISOMERASE-RELATED"/>
    <property type="match status" value="1"/>
</dbReference>
<feature type="compositionally biased region" description="Low complexity" evidence="5">
    <location>
        <begin position="206"/>
        <end position="251"/>
    </location>
</feature>
<dbReference type="SUPFAM" id="SSF50891">
    <property type="entry name" value="Cyclophilin-like"/>
    <property type="match status" value="1"/>
</dbReference>
<keyword evidence="9" id="KW-1185">Reference proteome</keyword>
<feature type="chain" id="PRO_5013367268" description="peptidylprolyl isomerase" evidence="6">
    <location>
        <begin position="21"/>
        <end position="303"/>
    </location>
</feature>
<dbReference type="Proteomes" id="UP000192934">
    <property type="component" value="Chromosome I"/>
</dbReference>
<evidence type="ECO:0000256" key="1">
    <source>
        <dbReference type="ARBA" id="ARBA00007365"/>
    </source>
</evidence>
<dbReference type="PRINTS" id="PR00153">
    <property type="entry name" value="CSAPPISMRASE"/>
</dbReference>
<feature type="compositionally biased region" description="Polar residues" evidence="5">
    <location>
        <begin position="266"/>
        <end position="275"/>
    </location>
</feature>
<dbReference type="Gene3D" id="2.40.100.10">
    <property type="entry name" value="Cyclophilin-like"/>
    <property type="match status" value="1"/>
</dbReference>
<proteinExistence type="inferred from homology"/>
<feature type="compositionally biased region" description="Pro residues" evidence="5">
    <location>
        <begin position="284"/>
        <end position="303"/>
    </location>
</feature>
<dbReference type="OrthoDB" id="9807797at2"/>
<keyword evidence="6" id="KW-0732">Signal</keyword>
<evidence type="ECO:0000256" key="2">
    <source>
        <dbReference type="ARBA" id="ARBA00013194"/>
    </source>
</evidence>
<dbReference type="PROSITE" id="PS00170">
    <property type="entry name" value="CSA_PPIASE_1"/>
    <property type="match status" value="1"/>
</dbReference>
<evidence type="ECO:0000256" key="3">
    <source>
        <dbReference type="ARBA" id="ARBA00023110"/>
    </source>
</evidence>
<dbReference type="GO" id="GO:0003755">
    <property type="term" value="F:peptidyl-prolyl cis-trans isomerase activity"/>
    <property type="evidence" value="ECO:0007669"/>
    <property type="project" value="UniProtKB-KW"/>
</dbReference>
<evidence type="ECO:0000256" key="6">
    <source>
        <dbReference type="SAM" id="SignalP"/>
    </source>
</evidence>
<gene>
    <name evidence="8" type="ORF">SAMN06295910_1691</name>
</gene>
<dbReference type="PROSITE" id="PS50072">
    <property type="entry name" value="CSA_PPIASE_2"/>
    <property type="match status" value="1"/>
</dbReference>
<comment type="similarity">
    <text evidence="1">Belongs to the cyclophilin-type PPIase family.</text>
</comment>
<accession>A0A1X7GG17</accession>
<protein>
    <recommendedName>
        <fullName evidence="2">peptidylprolyl isomerase</fullName>
        <ecNumber evidence="2">5.2.1.8</ecNumber>
    </recommendedName>
</protein>
<feature type="signal peptide" evidence="6">
    <location>
        <begin position="1"/>
        <end position="20"/>
    </location>
</feature>
<feature type="domain" description="PPIase cyclophilin-type" evidence="7">
    <location>
        <begin position="49"/>
        <end position="205"/>
    </location>
</feature>
<evidence type="ECO:0000259" key="7">
    <source>
        <dbReference type="PROSITE" id="PS50072"/>
    </source>
</evidence>
<dbReference type="InterPro" id="IPR029000">
    <property type="entry name" value="Cyclophilin-like_dom_sf"/>
</dbReference>
<name>A0A1X7GG17_9SPHN</name>
<dbReference type="PANTHER" id="PTHR45625:SF4">
    <property type="entry name" value="PEPTIDYLPROLYL ISOMERASE DOMAIN AND WD REPEAT-CONTAINING PROTEIN 1"/>
    <property type="match status" value="1"/>
</dbReference>
<evidence type="ECO:0000313" key="8">
    <source>
        <dbReference type="EMBL" id="SMF69144.1"/>
    </source>
</evidence>
<keyword evidence="3" id="KW-0697">Rotamase</keyword>
<keyword evidence="4 8" id="KW-0413">Isomerase</keyword>
<feature type="compositionally biased region" description="Pro residues" evidence="5">
    <location>
        <begin position="252"/>
        <end position="261"/>
    </location>
</feature>
<evidence type="ECO:0000313" key="9">
    <source>
        <dbReference type="Proteomes" id="UP000192934"/>
    </source>
</evidence>
<dbReference type="EC" id="5.2.1.8" evidence="2"/>
<evidence type="ECO:0000256" key="4">
    <source>
        <dbReference type="ARBA" id="ARBA00023235"/>
    </source>
</evidence>
<dbReference type="InterPro" id="IPR020892">
    <property type="entry name" value="Cyclophilin-type_PPIase_CS"/>
</dbReference>
<sequence>MRLNNLFAAIAALFFATGLAAQTAQPAFSVAPPPLDPENTWVLDLTTGGRVTIQLRPDAAPNAVERIKTLTRQGFYNGTIFHRVIEGFMAQGGDPGGDGTGGSSLPDVNAEFNVLPHVRGAVAAARGGDVNSANSQYYIMFGPRLQLDRKYTVFGRVVSGMEFVDKIERGEPPANPSRVVRASIGADNVPPPSPQEVAAVASAPLPRGRAAAPPAAVQSLGSGTAQPGQAAPAEAAQPTTPSAETPATTQPPATPSAPPPSESTANPNESTTPQDASEAAPQPGATPTPEPTPTPQPDTPTPQ</sequence>
<dbReference type="InterPro" id="IPR002130">
    <property type="entry name" value="Cyclophilin-type_PPIase_dom"/>
</dbReference>
<organism evidence="8 9">
    <name type="scientific">Allosphingosinicella indica</name>
    <dbReference type="NCBI Taxonomy" id="941907"/>
    <lineage>
        <taxon>Bacteria</taxon>
        <taxon>Pseudomonadati</taxon>
        <taxon>Pseudomonadota</taxon>
        <taxon>Alphaproteobacteria</taxon>
        <taxon>Sphingomonadales</taxon>
        <taxon>Sphingomonadaceae</taxon>
        <taxon>Allosphingosinicella</taxon>
    </lineage>
</organism>
<dbReference type="EMBL" id="LT840185">
    <property type="protein sequence ID" value="SMF69144.1"/>
    <property type="molecule type" value="Genomic_DNA"/>
</dbReference>
<feature type="region of interest" description="Disordered" evidence="5">
    <location>
        <begin position="206"/>
        <end position="303"/>
    </location>
</feature>
<dbReference type="InterPro" id="IPR044666">
    <property type="entry name" value="Cyclophilin_A-like"/>
</dbReference>